<feature type="signal peptide" evidence="4">
    <location>
        <begin position="1"/>
        <end position="24"/>
    </location>
</feature>
<evidence type="ECO:0000256" key="4">
    <source>
        <dbReference type="SAM" id="SignalP"/>
    </source>
</evidence>
<dbReference type="InterPro" id="IPR029033">
    <property type="entry name" value="His_PPase_superfam"/>
</dbReference>
<comment type="similarity">
    <text evidence="1">Belongs to the histidine acid phosphatase family.</text>
</comment>
<dbReference type="PROSITE" id="PS00616">
    <property type="entry name" value="HIS_ACID_PHOSPHAT_1"/>
    <property type="match status" value="1"/>
</dbReference>
<keyword evidence="4" id="KW-0732">Signal</keyword>
<dbReference type="CDD" id="cd07061">
    <property type="entry name" value="HP_HAP_like"/>
    <property type="match status" value="1"/>
</dbReference>
<dbReference type="Proteomes" id="UP000053237">
    <property type="component" value="Unassembled WGS sequence"/>
</dbReference>
<evidence type="ECO:0000256" key="1">
    <source>
        <dbReference type="ARBA" id="ARBA00005375"/>
    </source>
</evidence>
<keyword evidence="7" id="KW-1185">Reference proteome</keyword>
<keyword evidence="2" id="KW-0378">Hydrolase</keyword>
<dbReference type="PANTHER" id="PTHR11567:SF110">
    <property type="entry name" value="2-PHOSPHOXYLOSE PHOSPHATASE 1"/>
    <property type="match status" value="1"/>
</dbReference>
<organism evidence="6 7">
    <name type="scientific">Albugo candida</name>
    <dbReference type="NCBI Taxonomy" id="65357"/>
    <lineage>
        <taxon>Eukaryota</taxon>
        <taxon>Sar</taxon>
        <taxon>Stramenopiles</taxon>
        <taxon>Oomycota</taxon>
        <taxon>Peronosporomycetes</taxon>
        <taxon>Albuginales</taxon>
        <taxon>Albuginaceae</taxon>
        <taxon>Albugo</taxon>
    </lineage>
</organism>
<dbReference type="InterPro" id="IPR033379">
    <property type="entry name" value="Acid_Pase_AS"/>
</dbReference>
<name>A0A024GBF6_9STRA</name>
<dbReference type="STRING" id="65357.A0A024GBF6"/>
<feature type="domain" description="DUF4211" evidence="5">
    <location>
        <begin position="623"/>
        <end position="778"/>
    </location>
</feature>
<dbReference type="PANTHER" id="PTHR11567">
    <property type="entry name" value="ACID PHOSPHATASE-RELATED"/>
    <property type="match status" value="1"/>
</dbReference>
<sequence>MKTRSEHSLLFAFAITVFLQLAAGELRRLITLSRHGSRAPNYVTNTICPNNHENLQAYKVPPAQLTVNGMNQLVQVGNHIRQIYVEEKKFLSESFSGEKRLHFEAYFRADAATRCAHSAEALALGLYPFGSGPEGFPLQLVPVTMELLQHEHVFAAPKGPCKATLARDLADYAKHKAPELFQGEYKDVLDKVGAACGINMTNVPNVQKGEDLVLAVKDIADMFTFDEQEGLLPLPGLDTATVKKIEQLGFRNLMERYYSSDRMITYWNGAFPDLLLKNLNEAAKPSSPASREYRYFSYHGHRELLHALGKLLGWDFRFNGLPEAMNSTSLEPGTTLFFELHANTSDQNDQESYFVRTFLYSPATERQQVKLSKCSRLDCPLMDFNAIIRNHIKQTGSWEAICGYHEPSQRFATSKSHLVGTNKSPSTSGRNHFFLYACNALDAGDIVTFIARHSVGIQNGLLKKIIIYISDNVEQNNDDESLDVVTPPARKKRRRRSSPFAVLEDEDEDEQAMAIPVKPSTKIKLKKRNGAEESTRARKSARLERKRQEQKVFDKSVKDILQKRTLENCLEDLKTSSEYEESESKEYESSASNETPSDKSFDAEDCQNLSEKVYADGDGDLDDFICDDNQVEYMNGEKGDPAETHVFVESEDLQEDTARTLEFHKSRTKKEWFHLYVQYLEHCIVDPKFDKLMRQEPSKYSLFQQSLEHIERELHFRYQTLLNANGIWPADLTRCIQSAARISSARIEAQMRCDACKHRGHAQAYRITFSGYAFDATRLYRERWMKKLLKGIGQHVSISATFQVGNICRARIISSWELLHSKRLWCALIDHRRKCCSSDEFLPEEEFSSLVKKEFGRYKKLISAPERFMGSSKSMKEVCKAWSDIYKSAAESKFLMTGKNEKEAVESDLCSESDIESVNHPLIIPLPEDETGEESVENESLCPLKRENEVVASISEVNSEKYGLVAQNRELIQVDVVRQMKCLVCEKNPRDGAILHDRFIHLYCCYACGLREKKKGTCAICNRVISKVYRVSALDDAAPAHI</sequence>
<dbReference type="GO" id="GO:0016791">
    <property type="term" value="F:phosphatase activity"/>
    <property type="evidence" value="ECO:0007669"/>
    <property type="project" value="TreeGrafter"/>
</dbReference>
<evidence type="ECO:0000313" key="6">
    <source>
        <dbReference type="EMBL" id="CCI43855.1"/>
    </source>
</evidence>
<dbReference type="InterPro" id="IPR000560">
    <property type="entry name" value="His_Pase_clade-2"/>
</dbReference>
<dbReference type="SUPFAM" id="SSF53254">
    <property type="entry name" value="Phosphoglycerate mutase-like"/>
    <property type="match status" value="1"/>
</dbReference>
<dbReference type="InterPro" id="IPR013083">
    <property type="entry name" value="Znf_RING/FYVE/PHD"/>
</dbReference>
<evidence type="ECO:0000313" key="7">
    <source>
        <dbReference type="Proteomes" id="UP000053237"/>
    </source>
</evidence>
<gene>
    <name evidence="6" type="ORF">BN9_046390</name>
</gene>
<dbReference type="Pfam" id="PF00328">
    <property type="entry name" value="His_Phos_2"/>
    <property type="match status" value="1"/>
</dbReference>
<evidence type="ECO:0000259" key="5">
    <source>
        <dbReference type="Pfam" id="PF13926"/>
    </source>
</evidence>
<dbReference type="AlphaFoldDB" id="A0A024GBF6"/>
<dbReference type="Gene3D" id="3.30.40.10">
    <property type="entry name" value="Zinc/RING finger domain, C3HC4 (zinc finger)"/>
    <property type="match status" value="1"/>
</dbReference>
<feature type="chain" id="PRO_5001529443" description="DUF4211 domain-containing protein" evidence="4">
    <location>
        <begin position="25"/>
        <end position="1042"/>
    </location>
</feature>
<protein>
    <recommendedName>
        <fullName evidence="5">DUF4211 domain-containing protein</fullName>
    </recommendedName>
</protein>
<dbReference type="InParanoid" id="A0A024GBF6"/>
<proteinExistence type="inferred from homology"/>
<reference evidence="6 7" key="1">
    <citation type="submission" date="2012-05" db="EMBL/GenBank/DDBJ databases">
        <title>Recombination and specialization in a pathogen metapopulation.</title>
        <authorList>
            <person name="Gardiner A."/>
            <person name="Kemen E."/>
            <person name="Schultz-Larsen T."/>
            <person name="MacLean D."/>
            <person name="Van Oosterhout C."/>
            <person name="Jones J.D.G."/>
        </authorList>
    </citation>
    <scope>NUCLEOTIDE SEQUENCE [LARGE SCALE GENOMIC DNA]</scope>
    <source>
        <strain evidence="6 7">Ac Nc2</strain>
    </source>
</reference>
<dbReference type="Pfam" id="PF13926">
    <property type="entry name" value="DUF4211"/>
    <property type="match status" value="1"/>
</dbReference>
<dbReference type="InterPro" id="IPR025451">
    <property type="entry name" value="DUF4211"/>
</dbReference>
<feature type="compositionally biased region" description="Basic and acidic residues" evidence="3">
    <location>
        <begin position="574"/>
        <end position="588"/>
    </location>
</feature>
<dbReference type="Gene3D" id="3.40.50.1240">
    <property type="entry name" value="Phosphoglycerate mutase-like"/>
    <property type="match status" value="1"/>
</dbReference>
<feature type="region of interest" description="Disordered" evidence="3">
    <location>
        <begin position="478"/>
        <end position="548"/>
    </location>
</feature>
<accession>A0A024GBF6</accession>
<dbReference type="EMBL" id="CAIX01000056">
    <property type="protein sequence ID" value="CCI43855.1"/>
    <property type="molecule type" value="Genomic_DNA"/>
</dbReference>
<evidence type="ECO:0000256" key="2">
    <source>
        <dbReference type="ARBA" id="ARBA00022801"/>
    </source>
</evidence>
<dbReference type="InterPro" id="IPR050645">
    <property type="entry name" value="Histidine_acid_phosphatase"/>
</dbReference>
<dbReference type="OrthoDB" id="258392at2759"/>
<feature type="region of interest" description="Disordered" evidence="3">
    <location>
        <begin position="574"/>
        <end position="603"/>
    </location>
</feature>
<comment type="caution">
    <text evidence="6">The sequence shown here is derived from an EMBL/GenBank/DDBJ whole genome shotgun (WGS) entry which is preliminary data.</text>
</comment>
<feature type="compositionally biased region" description="Basic and acidic residues" evidence="3">
    <location>
        <begin position="529"/>
        <end position="548"/>
    </location>
</feature>
<evidence type="ECO:0000256" key="3">
    <source>
        <dbReference type="SAM" id="MobiDB-lite"/>
    </source>
</evidence>